<gene>
    <name evidence="1" type="ORF">SAMN05421630_11528</name>
</gene>
<keyword evidence="2" id="KW-1185">Reference proteome</keyword>
<evidence type="ECO:0000313" key="2">
    <source>
        <dbReference type="Proteomes" id="UP000199494"/>
    </source>
</evidence>
<name>A0A1G6YZ57_9PSEU</name>
<dbReference type="EMBL" id="FMZE01000015">
    <property type="protein sequence ID" value="SDD95650.1"/>
    <property type="molecule type" value="Genomic_DNA"/>
</dbReference>
<protein>
    <submittedName>
        <fullName evidence="1">Uncharacterized protein</fullName>
    </submittedName>
</protein>
<organism evidence="1 2">
    <name type="scientific">Prauserella marina</name>
    <dbReference type="NCBI Taxonomy" id="530584"/>
    <lineage>
        <taxon>Bacteria</taxon>
        <taxon>Bacillati</taxon>
        <taxon>Actinomycetota</taxon>
        <taxon>Actinomycetes</taxon>
        <taxon>Pseudonocardiales</taxon>
        <taxon>Pseudonocardiaceae</taxon>
        <taxon>Prauserella</taxon>
    </lineage>
</organism>
<dbReference type="Proteomes" id="UP000199494">
    <property type="component" value="Unassembled WGS sequence"/>
</dbReference>
<sequence length="42" mass="4618">MRKTRLHELVTELVQNTWNSDDADVAQAVLDDENAFGACAIG</sequence>
<proteinExistence type="predicted"/>
<dbReference type="AlphaFoldDB" id="A0A1G6YZ57"/>
<evidence type="ECO:0000313" key="1">
    <source>
        <dbReference type="EMBL" id="SDD95650.1"/>
    </source>
</evidence>
<dbReference type="RefSeq" id="WP_256328155.1">
    <property type="nucleotide sequence ID" value="NZ_CP016354.1"/>
</dbReference>
<reference evidence="1 2" key="1">
    <citation type="submission" date="2016-10" db="EMBL/GenBank/DDBJ databases">
        <authorList>
            <person name="de Groot N.N."/>
        </authorList>
    </citation>
    <scope>NUCLEOTIDE SEQUENCE [LARGE SCALE GENOMIC DNA]</scope>
    <source>
        <strain evidence="1 2">CGMCC 4.5506</strain>
    </source>
</reference>
<accession>A0A1G6YZ57</accession>